<feature type="region of interest" description="Disordered" evidence="1">
    <location>
        <begin position="139"/>
        <end position="160"/>
    </location>
</feature>
<gene>
    <name evidence="2" type="ORF">BjapCC829_21710</name>
</gene>
<name>A0ABY3QZ72_9BRAD</name>
<feature type="region of interest" description="Disordered" evidence="1">
    <location>
        <begin position="257"/>
        <end position="308"/>
    </location>
</feature>
<evidence type="ECO:0000256" key="1">
    <source>
        <dbReference type="SAM" id="MobiDB-lite"/>
    </source>
</evidence>
<reference evidence="2" key="1">
    <citation type="submission" date="2021-11" db="EMBL/GenBank/DDBJ databases">
        <title>Australian commercial rhizobial inoculants.</title>
        <authorList>
            <person name="Kohlmeier M.G."/>
            <person name="O'Hara G.W."/>
            <person name="Colombi E."/>
            <person name="Ramsay J.P."/>
            <person name="Terpolilli J."/>
        </authorList>
    </citation>
    <scope>NUCLEOTIDE SEQUENCE</scope>
    <source>
        <strain evidence="2">CC829</strain>
    </source>
</reference>
<evidence type="ECO:0000313" key="3">
    <source>
        <dbReference type="Proteomes" id="UP001430990"/>
    </source>
</evidence>
<feature type="compositionally biased region" description="Polar residues" evidence="1">
    <location>
        <begin position="295"/>
        <end position="308"/>
    </location>
</feature>
<dbReference type="RefSeq" id="WP_231144998.1">
    <property type="nucleotide sequence ID" value="NZ_CP088100.1"/>
</dbReference>
<feature type="compositionally biased region" description="Basic and acidic residues" evidence="1">
    <location>
        <begin position="279"/>
        <end position="288"/>
    </location>
</feature>
<dbReference type="EMBL" id="CP088100">
    <property type="protein sequence ID" value="UFW91010.1"/>
    <property type="molecule type" value="Genomic_DNA"/>
</dbReference>
<organism evidence="2 3">
    <name type="scientific">Bradyrhizobium barranii</name>
    <dbReference type="NCBI Taxonomy" id="2992140"/>
    <lineage>
        <taxon>Bacteria</taxon>
        <taxon>Pseudomonadati</taxon>
        <taxon>Pseudomonadota</taxon>
        <taxon>Alphaproteobacteria</taxon>
        <taxon>Hyphomicrobiales</taxon>
        <taxon>Nitrobacteraceae</taxon>
        <taxon>Bradyrhizobium</taxon>
    </lineage>
</organism>
<feature type="compositionally biased region" description="Basic and acidic residues" evidence="1">
    <location>
        <begin position="140"/>
        <end position="152"/>
    </location>
</feature>
<keyword evidence="3" id="KW-1185">Reference proteome</keyword>
<dbReference type="Proteomes" id="UP001430990">
    <property type="component" value="Chromosome"/>
</dbReference>
<protein>
    <submittedName>
        <fullName evidence="2">Uncharacterized protein</fullName>
    </submittedName>
</protein>
<sequence>MARIRTIKPEFPQSERVGKLPREARLLFLMLFTIADDEGRARGASRMLASLLYPYDDDAPTLMEGWLTALERGGQIRRYEVDGSQYVEIAKWLEHQKIDKPSKSRLPSFADGSRIVANVREASATDLVSRTLDLGPIDIEGTREGGSEKTISEGHLPARPLPSTDKQAAIALGLAFLNAAGFTDYADAPPTFYRVSERAAAWIAAGWSEAMITAETRIVTERAGTTMPLAYYEKVFATAAARAAQPVPTATIKPAENVDVRPNSRPGNRGSLAEAGARLLERQRRLEQDDGLASDWSSDQSGRLLSSR</sequence>
<accession>A0ABY3QZ72</accession>
<evidence type="ECO:0000313" key="2">
    <source>
        <dbReference type="EMBL" id="UFW91010.1"/>
    </source>
</evidence>
<proteinExistence type="predicted"/>